<keyword evidence="2" id="KW-1185">Reference proteome</keyword>
<reference evidence="1" key="1">
    <citation type="submission" date="2021-06" db="EMBL/GenBank/DDBJ databases">
        <authorList>
            <person name="Kallberg Y."/>
            <person name="Tangrot J."/>
            <person name="Rosling A."/>
        </authorList>
    </citation>
    <scope>NUCLEOTIDE SEQUENCE</scope>
    <source>
        <strain evidence="1">MA453B</strain>
    </source>
</reference>
<dbReference type="AlphaFoldDB" id="A0A9N9CKX9"/>
<dbReference type="Proteomes" id="UP000789405">
    <property type="component" value="Unassembled WGS sequence"/>
</dbReference>
<accession>A0A9N9CKX9</accession>
<organism evidence="1 2">
    <name type="scientific">Dentiscutata erythropus</name>
    <dbReference type="NCBI Taxonomy" id="1348616"/>
    <lineage>
        <taxon>Eukaryota</taxon>
        <taxon>Fungi</taxon>
        <taxon>Fungi incertae sedis</taxon>
        <taxon>Mucoromycota</taxon>
        <taxon>Glomeromycotina</taxon>
        <taxon>Glomeromycetes</taxon>
        <taxon>Diversisporales</taxon>
        <taxon>Gigasporaceae</taxon>
        <taxon>Dentiscutata</taxon>
    </lineage>
</organism>
<name>A0A9N9CKX9_9GLOM</name>
<proteinExistence type="predicted"/>
<gene>
    <name evidence="1" type="ORF">DERYTH_LOCUS7958</name>
</gene>
<feature type="non-terminal residue" evidence="1">
    <location>
        <position position="1"/>
    </location>
</feature>
<sequence length="59" mass="6435">ASLKKMDLANGPPHCHRVTVCVDISAVFRCCYDQPAHLFEWSAVLQPLNDTSVMSSASS</sequence>
<comment type="caution">
    <text evidence="1">The sequence shown here is derived from an EMBL/GenBank/DDBJ whole genome shotgun (WGS) entry which is preliminary data.</text>
</comment>
<evidence type="ECO:0000313" key="1">
    <source>
        <dbReference type="EMBL" id="CAG8607424.1"/>
    </source>
</evidence>
<dbReference type="EMBL" id="CAJVPY010004004">
    <property type="protein sequence ID" value="CAG8607424.1"/>
    <property type="molecule type" value="Genomic_DNA"/>
</dbReference>
<protein>
    <submittedName>
        <fullName evidence="1">16582_t:CDS:1</fullName>
    </submittedName>
</protein>
<evidence type="ECO:0000313" key="2">
    <source>
        <dbReference type="Proteomes" id="UP000789405"/>
    </source>
</evidence>